<evidence type="ECO:0000313" key="5">
    <source>
        <dbReference type="EMBL" id="RSK46424.1"/>
    </source>
</evidence>
<feature type="active site" description="Proton acceptor" evidence="2">
    <location>
        <position position="311"/>
    </location>
</feature>
<evidence type="ECO:0000259" key="4">
    <source>
        <dbReference type="PROSITE" id="PS51635"/>
    </source>
</evidence>
<feature type="short sequence motif" description="GXGXXG" evidence="2">
    <location>
        <begin position="122"/>
        <end position="127"/>
    </location>
</feature>
<dbReference type="InterPro" id="IPR002641">
    <property type="entry name" value="PNPLA_dom"/>
</dbReference>
<dbReference type="InterPro" id="IPR052580">
    <property type="entry name" value="Lipid_Hydrolase"/>
</dbReference>
<keyword evidence="2" id="KW-0442">Lipid degradation</keyword>
<gene>
    <name evidence="5" type="ORF">EI293_04470</name>
</gene>
<accession>A0A3R9MNM4</accession>
<evidence type="ECO:0000256" key="3">
    <source>
        <dbReference type="SAM" id="Phobius"/>
    </source>
</evidence>
<dbReference type="InterPro" id="IPR016035">
    <property type="entry name" value="Acyl_Trfase/lysoPLipase"/>
</dbReference>
<feature type="active site" description="Nucleophile" evidence="2">
    <location>
        <position position="153"/>
    </location>
</feature>
<dbReference type="Pfam" id="PF01734">
    <property type="entry name" value="Patatin"/>
    <property type="match status" value="1"/>
</dbReference>
<dbReference type="PANTHER" id="PTHR46394:SF1">
    <property type="entry name" value="PNPLA DOMAIN-CONTAINING PROTEIN"/>
    <property type="match status" value="1"/>
</dbReference>
<feature type="transmembrane region" description="Helical" evidence="3">
    <location>
        <begin position="65"/>
        <end position="86"/>
    </location>
</feature>
<feature type="short sequence motif" description="GXSXG" evidence="2">
    <location>
        <begin position="151"/>
        <end position="155"/>
    </location>
</feature>
<evidence type="ECO:0000313" key="6">
    <source>
        <dbReference type="Proteomes" id="UP000270291"/>
    </source>
</evidence>
<proteinExistence type="predicted"/>
<keyword evidence="3" id="KW-1133">Transmembrane helix</keyword>
<dbReference type="CDD" id="cd07207">
    <property type="entry name" value="Pat_ExoU_VipD_like"/>
    <property type="match status" value="1"/>
</dbReference>
<dbReference type="AlphaFoldDB" id="A0A3R9MNM4"/>
<dbReference type="GO" id="GO:0016787">
    <property type="term" value="F:hydrolase activity"/>
    <property type="evidence" value="ECO:0007669"/>
    <property type="project" value="UniProtKB-UniRule"/>
</dbReference>
<dbReference type="GO" id="GO:0016042">
    <property type="term" value="P:lipid catabolic process"/>
    <property type="evidence" value="ECO:0007669"/>
    <property type="project" value="UniProtKB-UniRule"/>
</dbReference>
<dbReference type="EMBL" id="RWIU01000001">
    <property type="protein sequence ID" value="RSK46424.1"/>
    <property type="molecule type" value="Genomic_DNA"/>
</dbReference>
<dbReference type="PROSITE" id="PS51635">
    <property type="entry name" value="PNPLA"/>
    <property type="match status" value="1"/>
</dbReference>
<protein>
    <submittedName>
        <fullName evidence="5">Patatin</fullName>
    </submittedName>
</protein>
<dbReference type="Proteomes" id="UP000270291">
    <property type="component" value="Unassembled WGS sequence"/>
</dbReference>
<dbReference type="Gene3D" id="3.40.1090.10">
    <property type="entry name" value="Cytosolic phospholipase A2 catalytic domain"/>
    <property type="match status" value="2"/>
</dbReference>
<dbReference type="SUPFAM" id="SSF52151">
    <property type="entry name" value="FabD/lysophospholipase-like"/>
    <property type="match status" value="1"/>
</dbReference>
<keyword evidence="2" id="KW-0378">Hydrolase</keyword>
<reference evidence="5 6" key="1">
    <citation type="submission" date="2018-12" db="EMBL/GenBank/DDBJ databases">
        <authorList>
            <person name="Feng G."/>
            <person name="Zhu H."/>
        </authorList>
    </citation>
    <scope>NUCLEOTIDE SEQUENCE [LARGE SCALE GENOMIC DNA]</scope>
    <source>
        <strain evidence="5 6">LMG 26000</strain>
    </source>
</reference>
<keyword evidence="3" id="KW-0812">Transmembrane</keyword>
<evidence type="ECO:0000256" key="1">
    <source>
        <dbReference type="ARBA" id="ARBA00023098"/>
    </source>
</evidence>
<keyword evidence="3" id="KW-0472">Membrane</keyword>
<keyword evidence="6" id="KW-1185">Reference proteome</keyword>
<sequence length="444" mass="49485">MDALTFRRLVLTWQKLALNFRRPAPTWQTAALSWQRPAPTFRRLAPGWQRLAPGFRREKRWSSTALRWAGCNFPGIFGLLMATYFPTSFMRYLFLLSWLLGSLPALAQPAARPVYRNLVMEGGGIRGVAYGGALLELERQGVLAGLQRVGGTSAGAIQAALLAVGYSPQEIVEVVNNTPIQRFNDGRFLFFGGSHRLTRQFGWYRGDALTAHIMQLVARKTGNPNLTLQELHQLAQQQPGRYLDLYTTGTNLTQQRVQVFSHETNPTLRVADAVRISMSIPLYFRAVLLDARGNVIQGKPQKGQPVQVLVDGGLLANYPVELFDYPRYLPTQLSASTAPDAAGRVFNPETLGLRLDRAEQIACDTLPTGRQELAPYDINGFGSYIAALYNLTEETLNPTRAQDWSRTVSINTEGFAPKIKRMPDADKQRLMASGRRGVQAFFGR</sequence>
<comment type="caution">
    <text evidence="5">The sequence shown here is derived from an EMBL/GenBank/DDBJ whole genome shotgun (WGS) entry which is preliminary data.</text>
</comment>
<feature type="short sequence motif" description="DGA/G" evidence="2">
    <location>
        <begin position="311"/>
        <end position="313"/>
    </location>
</feature>
<organism evidence="5 6">
    <name type="scientific">Hymenobacter perfusus</name>
    <dbReference type="NCBI Taxonomy" id="1236770"/>
    <lineage>
        <taxon>Bacteria</taxon>
        <taxon>Pseudomonadati</taxon>
        <taxon>Bacteroidota</taxon>
        <taxon>Cytophagia</taxon>
        <taxon>Cytophagales</taxon>
        <taxon>Hymenobacteraceae</taxon>
        <taxon>Hymenobacter</taxon>
    </lineage>
</organism>
<dbReference type="PANTHER" id="PTHR46394">
    <property type="entry name" value="ANNEXIN"/>
    <property type="match status" value="1"/>
</dbReference>
<dbReference type="OrthoDB" id="9770965at2"/>
<keyword evidence="1 2" id="KW-0443">Lipid metabolism</keyword>
<feature type="domain" description="PNPLA" evidence="4">
    <location>
        <begin position="118"/>
        <end position="324"/>
    </location>
</feature>
<name>A0A3R9MNM4_9BACT</name>
<evidence type="ECO:0000256" key="2">
    <source>
        <dbReference type="PROSITE-ProRule" id="PRU01161"/>
    </source>
</evidence>